<dbReference type="InParanoid" id="E4WTN2"/>
<keyword evidence="7" id="KW-0965">Cell junction</keyword>
<sequence>MEYEKIYKNPPNPYQPIILLLEMGLLVNSVFIIITPRFSDFNAELSASLVGDSDKQRGLFWECIVGSPVSYSCFYLEDSILDMELTYLVMRSLAVLSSIFIFFGMCFGFMGMSTTRIYENNNCKKLVWKTSSAIFIFMSAVMICVVCSWYALFVLKEHGHGDMEFDFGLCLYLGWGQSIASLFVVYLILLKDDREDSSAEIKGNLPSYCEFSTTPYQLTNQCYL</sequence>
<keyword evidence="12" id="KW-1185">Reference proteome</keyword>
<feature type="transmembrane region" description="Helical" evidence="10">
    <location>
        <begin position="167"/>
        <end position="189"/>
    </location>
</feature>
<evidence type="ECO:0000256" key="6">
    <source>
        <dbReference type="ARBA" id="ARBA00022692"/>
    </source>
</evidence>
<feature type="transmembrane region" description="Helical" evidence="10">
    <location>
        <begin position="17"/>
        <end position="38"/>
    </location>
</feature>
<dbReference type="AlphaFoldDB" id="E4WTN2"/>
<comment type="similarity">
    <text evidence="3">Belongs to the claudin family.</text>
</comment>
<proteinExistence type="inferred from homology"/>
<evidence type="ECO:0000256" key="10">
    <source>
        <dbReference type="SAM" id="Phobius"/>
    </source>
</evidence>
<evidence type="ECO:0000256" key="8">
    <source>
        <dbReference type="ARBA" id="ARBA00022989"/>
    </source>
</evidence>
<evidence type="ECO:0000256" key="9">
    <source>
        <dbReference type="ARBA" id="ARBA00023136"/>
    </source>
</evidence>
<evidence type="ECO:0000256" key="4">
    <source>
        <dbReference type="ARBA" id="ARBA00022427"/>
    </source>
</evidence>
<dbReference type="GO" id="GO:0005923">
    <property type="term" value="C:bicellular tight junction"/>
    <property type="evidence" value="ECO:0007669"/>
    <property type="project" value="UniProtKB-SubCell"/>
</dbReference>
<evidence type="ECO:0000256" key="3">
    <source>
        <dbReference type="ARBA" id="ARBA00008295"/>
    </source>
</evidence>
<evidence type="ECO:0000256" key="5">
    <source>
        <dbReference type="ARBA" id="ARBA00022475"/>
    </source>
</evidence>
<evidence type="ECO:0000256" key="1">
    <source>
        <dbReference type="ARBA" id="ARBA00004435"/>
    </source>
</evidence>
<dbReference type="PANTHER" id="PTHR12002">
    <property type="entry name" value="CLAUDIN"/>
    <property type="match status" value="1"/>
</dbReference>
<keyword evidence="6 10" id="KW-0812">Transmembrane</keyword>
<dbReference type="GO" id="GO:0005886">
    <property type="term" value="C:plasma membrane"/>
    <property type="evidence" value="ECO:0007669"/>
    <property type="project" value="UniProtKB-SubCell"/>
</dbReference>
<reference evidence="11" key="1">
    <citation type="journal article" date="2010" name="Science">
        <title>Plasticity of animal genome architecture unmasked by rapid evolution of a pelagic tunicate.</title>
        <authorList>
            <person name="Denoeud F."/>
            <person name="Henriet S."/>
            <person name="Mungpakdee S."/>
            <person name="Aury J.M."/>
            <person name="Da Silva C."/>
            <person name="Brinkmann H."/>
            <person name="Mikhaleva J."/>
            <person name="Olsen L.C."/>
            <person name="Jubin C."/>
            <person name="Canestro C."/>
            <person name="Bouquet J.M."/>
            <person name="Danks G."/>
            <person name="Poulain J."/>
            <person name="Campsteijn C."/>
            <person name="Adamski M."/>
            <person name="Cross I."/>
            <person name="Yadetie F."/>
            <person name="Muffato M."/>
            <person name="Louis A."/>
            <person name="Butcher S."/>
            <person name="Tsagkogeorga G."/>
            <person name="Konrad A."/>
            <person name="Singh S."/>
            <person name="Jensen M.F."/>
            <person name="Cong E.H."/>
            <person name="Eikeseth-Otteraa H."/>
            <person name="Noel B."/>
            <person name="Anthouard V."/>
            <person name="Porcel B.M."/>
            <person name="Kachouri-Lafond R."/>
            <person name="Nishino A."/>
            <person name="Ugolini M."/>
            <person name="Chourrout P."/>
            <person name="Nishida H."/>
            <person name="Aasland R."/>
            <person name="Huzurbazar S."/>
            <person name="Westhof E."/>
            <person name="Delsuc F."/>
            <person name="Lehrach H."/>
            <person name="Reinhardt R."/>
            <person name="Weissenbach J."/>
            <person name="Roy S.W."/>
            <person name="Artiguenave F."/>
            <person name="Postlethwait J.H."/>
            <person name="Manak J.R."/>
            <person name="Thompson E.M."/>
            <person name="Jaillon O."/>
            <person name="Du Pasquier L."/>
            <person name="Boudinot P."/>
            <person name="Liberles D.A."/>
            <person name="Volff J.N."/>
            <person name="Philippe H."/>
            <person name="Lenhard B."/>
            <person name="Roest Crollius H."/>
            <person name="Wincker P."/>
            <person name="Chourrout D."/>
        </authorList>
    </citation>
    <scope>NUCLEOTIDE SEQUENCE [LARGE SCALE GENOMIC DNA]</scope>
</reference>
<protein>
    <submittedName>
        <fullName evidence="11">Uncharacterized protein</fullName>
    </submittedName>
</protein>
<dbReference type="Gene3D" id="1.20.140.150">
    <property type="match status" value="1"/>
</dbReference>
<evidence type="ECO:0000313" key="12">
    <source>
        <dbReference type="Proteomes" id="UP000001307"/>
    </source>
</evidence>
<keyword evidence="4" id="KW-0796">Tight junction</keyword>
<dbReference type="EMBL" id="FN653016">
    <property type="protein sequence ID" value="CBY07252.1"/>
    <property type="molecule type" value="Genomic_DNA"/>
</dbReference>
<accession>E4WTN2</accession>
<gene>
    <name evidence="11" type="ORF">GSOID_T00006341001</name>
</gene>
<feature type="transmembrane region" description="Helical" evidence="10">
    <location>
        <begin position="88"/>
        <end position="112"/>
    </location>
</feature>
<dbReference type="Proteomes" id="UP000001307">
    <property type="component" value="Unassembled WGS sequence"/>
</dbReference>
<evidence type="ECO:0000313" key="11">
    <source>
        <dbReference type="EMBL" id="CBY07252.1"/>
    </source>
</evidence>
<name>E4WTN2_OIKDI</name>
<evidence type="ECO:0000256" key="7">
    <source>
        <dbReference type="ARBA" id="ARBA00022949"/>
    </source>
</evidence>
<keyword evidence="5" id="KW-1003">Cell membrane</keyword>
<comment type="subcellular location">
    <subcellularLocation>
        <location evidence="1">Cell junction</location>
        <location evidence="1">Tight junction</location>
    </subcellularLocation>
    <subcellularLocation>
        <location evidence="2">Cell membrane</location>
        <topology evidence="2">Multi-pass membrane protein</topology>
    </subcellularLocation>
</comment>
<keyword evidence="8 10" id="KW-1133">Transmembrane helix</keyword>
<dbReference type="InterPro" id="IPR006187">
    <property type="entry name" value="Claudin"/>
</dbReference>
<organism evidence="11">
    <name type="scientific">Oikopleura dioica</name>
    <name type="common">Tunicate</name>
    <dbReference type="NCBI Taxonomy" id="34765"/>
    <lineage>
        <taxon>Eukaryota</taxon>
        <taxon>Metazoa</taxon>
        <taxon>Chordata</taxon>
        <taxon>Tunicata</taxon>
        <taxon>Appendicularia</taxon>
        <taxon>Copelata</taxon>
        <taxon>Oikopleuridae</taxon>
        <taxon>Oikopleura</taxon>
    </lineage>
</organism>
<dbReference type="OrthoDB" id="10302319at2759"/>
<evidence type="ECO:0000256" key="2">
    <source>
        <dbReference type="ARBA" id="ARBA00004651"/>
    </source>
</evidence>
<keyword evidence="9 10" id="KW-0472">Membrane</keyword>
<dbReference type="GO" id="GO:0005198">
    <property type="term" value="F:structural molecule activity"/>
    <property type="evidence" value="ECO:0007669"/>
    <property type="project" value="InterPro"/>
</dbReference>
<feature type="transmembrane region" description="Helical" evidence="10">
    <location>
        <begin position="132"/>
        <end position="155"/>
    </location>
</feature>